<evidence type="ECO:0000259" key="1">
    <source>
        <dbReference type="Pfam" id="PF05523"/>
    </source>
</evidence>
<dbReference type="Gene3D" id="2.60.120.10">
    <property type="entry name" value="Jelly Rolls"/>
    <property type="match status" value="1"/>
</dbReference>
<proteinExistence type="predicted"/>
<dbReference type="InterPro" id="IPR011051">
    <property type="entry name" value="RmlC_Cupin_sf"/>
</dbReference>
<evidence type="ECO:0000313" key="5">
    <source>
        <dbReference type="EMBL" id="AZT28462.1"/>
    </source>
</evidence>
<evidence type="ECO:0000313" key="2">
    <source>
        <dbReference type="EMBL" id="AZS95022.1"/>
    </source>
</evidence>
<dbReference type="InterPro" id="IPR014710">
    <property type="entry name" value="RmlC-like_jellyroll"/>
</dbReference>
<dbReference type="EMBL" id="CP034705">
    <property type="protein sequence ID" value="AZT03251.1"/>
    <property type="molecule type" value="Genomic_DNA"/>
</dbReference>
<gene>
    <name evidence="5" type="ORF">ELZ69_08550</name>
    <name evidence="4" type="ORF">ELZ75_08560</name>
    <name evidence="2" type="ORF">ELZ95_08550</name>
    <name evidence="3" type="ORF">ELZ96_08560</name>
</gene>
<dbReference type="EMBL" id="CP034718">
    <property type="protein sequence ID" value="AZT11592.1"/>
    <property type="molecule type" value="Genomic_DNA"/>
</dbReference>
<organism evidence="3">
    <name type="scientific">Salmonella enterica subsp. enterica serovar Moero</name>
    <dbReference type="NCBI Taxonomy" id="2500154"/>
    <lineage>
        <taxon>Bacteria</taxon>
        <taxon>Pseudomonadati</taxon>
        <taxon>Pseudomonadota</taxon>
        <taxon>Gammaproteobacteria</taxon>
        <taxon>Enterobacterales</taxon>
        <taxon>Enterobacteriaceae</taxon>
        <taxon>Salmonella</taxon>
    </lineage>
</organism>
<evidence type="ECO:0000313" key="3">
    <source>
        <dbReference type="EMBL" id="AZT03251.1"/>
    </source>
</evidence>
<sequence>MNVQLIPLQVHGDERGTLISLERDKNIDFEIRRVYYIFDTKQGVVRGFHAHKNLKQLIIPVRGSCRFILDDGYERVSILLDNPSQGLLVNSLIWREMSDFSDDCVLMILASNEYDESDYIRDYEVFKLAVG</sequence>
<dbReference type="EMBL" id="CP034706">
    <property type="protein sequence ID" value="AZS95022.1"/>
    <property type="molecule type" value="Genomic_DNA"/>
</dbReference>
<dbReference type="EMBL" id="CP034722">
    <property type="protein sequence ID" value="AZT28462.1"/>
    <property type="molecule type" value="Genomic_DNA"/>
</dbReference>
<feature type="domain" description="Sugar 3,4-ketoisomerase QdtA cupin" evidence="1">
    <location>
        <begin position="1"/>
        <end position="128"/>
    </location>
</feature>
<reference evidence="3" key="1">
    <citation type="submission" date="2018-12" db="EMBL/GenBank/DDBJ databases">
        <title>Complete genome sequences of twenty non-typhoidal Salmonella isolates from Rwanda.</title>
        <authorList>
            <person name="Byukusenge M."/>
            <person name="Li L."/>
            <person name="Subhashinie K."/>
            <person name="Nzayirambaho M."/>
            <person name="Kuchipudi S.V."/>
            <person name="Jayarao B.M."/>
        </authorList>
    </citation>
    <scope>NUCLEOTIDE SEQUENCE</scope>
    <source>
        <strain evidence="5">RSE02</strain>
        <strain evidence="4">RSE08</strain>
        <strain evidence="2">RSE28</strain>
        <strain evidence="3">RSE29</strain>
    </source>
</reference>
<dbReference type="SUPFAM" id="SSF51182">
    <property type="entry name" value="RmlC-like cupins"/>
    <property type="match status" value="1"/>
</dbReference>
<accession>A0A3Q9LAK0</accession>
<dbReference type="Pfam" id="PF05523">
    <property type="entry name" value="FdtA"/>
    <property type="match status" value="1"/>
</dbReference>
<dbReference type="CDD" id="cd20292">
    <property type="entry name" value="cupin_QdtA-like"/>
    <property type="match status" value="1"/>
</dbReference>
<evidence type="ECO:0000313" key="4">
    <source>
        <dbReference type="EMBL" id="AZT11592.1"/>
    </source>
</evidence>
<dbReference type="RefSeq" id="WP_001102659.1">
    <property type="nucleotide sequence ID" value="NZ_CP034705.1"/>
</dbReference>
<dbReference type="AlphaFoldDB" id="A0A3Q9LAK0"/>
<dbReference type="InterPro" id="IPR008894">
    <property type="entry name" value="QdtA_cupin_dom"/>
</dbReference>
<protein>
    <submittedName>
        <fullName evidence="3">WxcM-like domain-containing protein</fullName>
    </submittedName>
</protein>
<name>A0A3Q9LAK0_SALET</name>